<dbReference type="InterPro" id="IPR016084">
    <property type="entry name" value="Haem_Oase-like_multi-hlx"/>
</dbReference>
<evidence type="ECO:0000259" key="4">
    <source>
        <dbReference type="Pfam" id="PF03070"/>
    </source>
</evidence>
<dbReference type="EC" id="1.3.3.11" evidence="3"/>
<protein>
    <recommendedName>
        <fullName evidence="3">Pyrroloquinoline-quinone synthase</fullName>
        <ecNumber evidence="3">1.3.3.11</ecNumber>
    </recommendedName>
    <alternativeName>
        <fullName evidence="3">Coenzyme PQQ synthesis protein C</fullName>
    </alternativeName>
    <alternativeName>
        <fullName evidence="3">Pyrroloquinoline quinone biosynthesis protein C</fullName>
    </alternativeName>
</protein>
<evidence type="ECO:0000256" key="1">
    <source>
        <dbReference type="ARBA" id="ARBA00022905"/>
    </source>
</evidence>
<name>A0A4Y4CVV3_ZOORA</name>
<evidence type="ECO:0000313" key="6">
    <source>
        <dbReference type="Proteomes" id="UP000318422"/>
    </source>
</evidence>
<dbReference type="Pfam" id="PF03070">
    <property type="entry name" value="TENA_THI-4"/>
    <property type="match status" value="1"/>
</dbReference>
<comment type="pathway">
    <text evidence="3">Cofactor biosynthesis; pyrroloquinoline quinone biosynthesis.</text>
</comment>
<dbReference type="EMBL" id="BJNV01000061">
    <property type="protein sequence ID" value="GEC97018.1"/>
    <property type="molecule type" value="Genomic_DNA"/>
</dbReference>
<comment type="caution">
    <text evidence="5">The sequence shown here is derived from an EMBL/GenBank/DDBJ whole genome shotgun (WGS) entry which is preliminary data.</text>
</comment>
<dbReference type="OrthoDB" id="9800756at2"/>
<feature type="domain" description="Thiaminase-2/PQQC" evidence="4">
    <location>
        <begin position="27"/>
        <end position="244"/>
    </location>
</feature>
<keyword evidence="1 3" id="KW-0884">PQQ biosynthesis</keyword>
<organism evidence="5 6">
    <name type="scientific">Zoogloea ramigera</name>
    <dbReference type="NCBI Taxonomy" id="350"/>
    <lineage>
        <taxon>Bacteria</taxon>
        <taxon>Pseudomonadati</taxon>
        <taxon>Pseudomonadota</taxon>
        <taxon>Betaproteobacteria</taxon>
        <taxon>Rhodocyclales</taxon>
        <taxon>Zoogloeaceae</taxon>
        <taxon>Zoogloea</taxon>
    </lineage>
</organism>
<dbReference type="InterPro" id="IPR004305">
    <property type="entry name" value="Thiaminase-2/PQQC"/>
</dbReference>
<sequence length="267" mass="30447">MIRADILAESIDADDGRPAWSRDEFEAQLRENGKSYHIHHPFNVMLNTGHATPEQIRGWVANRYYYQIAIPVKDAAIMANCPDREVRRGWVQRILDHDGFEYGLPNGEKFLDAGGIEAWIRLGEAVGLTRAEITDLRHVLPGVRFAVDAYVNFARRAPWQEAVCSSLTELFAPAIHRQRLATWPGHYPWIEPEGLQYFRNRTSQAPRDVEQGLQVTLDHFRTRPMQERAVQILKFKLDILWSMNDVMGQHYGTQGVTTGAGADRKAA</sequence>
<dbReference type="Gene3D" id="1.20.910.10">
    <property type="entry name" value="Heme oxygenase-like"/>
    <property type="match status" value="1"/>
</dbReference>
<reference evidence="5 6" key="1">
    <citation type="submission" date="2019-06" db="EMBL/GenBank/DDBJ databases">
        <title>Whole genome shotgun sequence of Zoogloea ramigera NBRC 15342.</title>
        <authorList>
            <person name="Hosoyama A."/>
            <person name="Uohara A."/>
            <person name="Ohji S."/>
            <person name="Ichikawa N."/>
        </authorList>
    </citation>
    <scope>NUCLEOTIDE SEQUENCE [LARGE SCALE GENOMIC DNA]</scope>
    <source>
        <strain evidence="5 6">NBRC 15342</strain>
    </source>
</reference>
<dbReference type="AlphaFoldDB" id="A0A4Y4CVV3"/>
<comment type="function">
    <text evidence="3">Ring cyclization and eight-electron oxidation of 3a-(2-amino-2-carboxyethyl)-4,5-dioxo-4,5,6,7,8,9-hexahydroquinoline-7,9-dicarboxylic-acid to PQQ.</text>
</comment>
<dbReference type="HAMAP" id="MF_00654">
    <property type="entry name" value="PQQ_syn_PqqC"/>
    <property type="match status" value="1"/>
</dbReference>
<comment type="catalytic activity">
    <reaction evidence="3">
        <text>6-(2-amino-2-carboxyethyl)-7,8-dioxo-1,2,3,4,7,8-hexahydroquinoline-2,4-dicarboxylate + 3 O2 = pyrroloquinoline quinone + 2 H2O2 + 2 H2O + H(+)</text>
        <dbReference type="Rhea" id="RHEA:10692"/>
        <dbReference type="ChEBI" id="CHEBI:15377"/>
        <dbReference type="ChEBI" id="CHEBI:15378"/>
        <dbReference type="ChEBI" id="CHEBI:15379"/>
        <dbReference type="ChEBI" id="CHEBI:16240"/>
        <dbReference type="ChEBI" id="CHEBI:58442"/>
        <dbReference type="ChEBI" id="CHEBI:58778"/>
        <dbReference type="EC" id="1.3.3.11"/>
    </reaction>
</comment>
<evidence type="ECO:0000313" key="5">
    <source>
        <dbReference type="EMBL" id="GEC97018.1"/>
    </source>
</evidence>
<dbReference type="GO" id="GO:0018189">
    <property type="term" value="P:pyrroloquinoline quinone biosynthetic process"/>
    <property type="evidence" value="ECO:0007669"/>
    <property type="project" value="UniProtKB-UniRule"/>
</dbReference>
<dbReference type="NCBIfam" id="TIGR02111">
    <property type="entry name" value="PQQ_syn_pqqC"/>
    <property type="match status" value="1"/>
</dbReference>
<dbReference type="InterPro" id="IPR011845">
    <property type="entry name" value="PqqC"/>
</dbReference>
<keyword evidence="2 3" id="KW-0560">Oxidoreductase</keyword>
<dbReference type="PANTHER" id="PTHR40279">
    <property type="entry name" value="PQQC-LIKE PROTEIN"/>
    <property type="match status" value="1"/>
</dbReference>
<dbReference type="Proteomes" id="UP000318422">
    <property type="component" value="Unassembled WGS sequence"/>
</dbReference>
<evidence type="ECO:0000256" key="3">
    <source>
        <dbReference type="HAMAP-Rule" id="MF_00654"/>
    </source>
</evidence>
<dbReference type="PANTHER" id="PTHR40279:SF3">
    <property type="entry name" value="4-AMINOBENZOATE SYNTHASE"/>
    <property type="match status" value="1"/>
</dbReference>
<dbReference type="SUPFAM" id="SSF48613">
    <property type="entry name" value="Heme oxygenase-like"/>
    <property type="match status" value="1"/>
</dbReference>
<evidence type="ECO:0000256" key="2">
    <source>
        <dbReference type="ARBA" id="ARBA00023002"/>
    </source>
</evidence>
<dbReference type="InterPro" id="IPR039068">
    <property type="entry name" value="PqqC-like"/>
</dbReference>
<gene>
    <name evidence="3 5" type="primary">pqqC</name>
    <name evidence="5" type="ORF">ZRA01_30910</name>
</gene>
<dbReference type="UniPathway" id="UPA00539"/>
<accession>A0A4Y4CVV3</accession>
<dbReference type="GO" id="GO:0033732">
    <property type="term" value="F:pyrroloquinoline-quinone synthase activity"/>
    <property type="evidence" value="ECO:0007669"/>
    <property type="project" value="UniProtKB-EC"/>
</dbReference>
<keyword evidence="6" id="KW-1185">Reference proteome</keyword>
<comment type="similarity">
    <text evidence="3">Belongs to the PqqC family.</text>
</comment>
<proteinExistence type="inferred from homology"/>
<dbReference type="RefSeq" id="WP_141353915.1">
    <property type="nucleotide sequence ID" value="NZ_BJNV01000061.1"/>
</dbReference>